<keyword evidence="1" id="KW-0496">Mitochondrion</keyword>
<reference evidence="1" key="1">
    <citation type="journal article" date="2015" name="Genome Biol. Evol.">
        <title>Organellar Genomes of White Spruce (Picea glauca): Assembly and Annotation.</title>
        <authorList>
            <person name="Jackman S.D."/>
            <person name="Warren R.L."/>
            <person name="Gibb E.A."/>
            <person name="Vandervalk B.P."/>
            <person name="Mohamadi H."/>
            <person name="Chu J."/>
            <person name="Raymond A."/>
            <person name="Pleasance S."/>
            <person name="Coope R."/>
            <person name="Wildung M.R."/>
            <person name="Ritland C.E."/>
            <person name="Bousquet J."/>
            <person name="Jones S.J."/>
            <person name="Bohlmann J."/>
            <person name="Birol I."/>
        </authorList>
    </citation>
    <scope>NUCLEOTIDE SEQUENCE [LARGE SCALE GENOMIC DNA]</scope>
    <source>
        <tissue evidence="1">Flushing bud</tissue>
    </source>
</reference>
<protein>
    <submittedName>
        <fullName evidence="1">Uncharacterized protein</fullName>
    </submittedName>
</protein>
<comment type="caution">
    <text evidence="1">The sequence shown here is derived from an EMBL/GenBank/DDBJ whole genome shotgun (WGS) entry which is preliminary data.</text>
</comment>
<geneLocation type="mitochondrion" evidence="1"/>
<organism evidence="1">
    <name type="scientific">Picea glauca</name>
    <name type="common">White spruce</name>
    <name type="synonym">Pinus glauca</name>
    <dbReference type="NCBI Taxonomy" id="3330"/>
    <lineage>
        <taxon>Eukaryota</taxon>
        <taxon>Viridiplantae</taxon>
        <taxon>Streptophyta</taxon>
        <taxon>Embryophyta</taxon>
        <taxon>Tracheophyta</taxon>
        <taxon>Spermatophyta</taxon>
        <taxon>Pinopsida</taxon>
        <taxon>Pinidae</taxon>
        <taxon>Conifers I</taxon>
        <taxon>Pinales</taxon>
        <taxon>Pinaceae</taxon>
        <taxon>Picea</taxon>
    </lineage>
</organism>
<accession>A0A101LWP9</accession>
<evidence type="ECO:0000313" key="1">
    <source>
        <dbReference type="EMBL" id="KUM46734.1"/>
    </source>
</evidence>
<dbReference type="EMBL" id="LKAM01000010">
    <property type="protein sequence ID" value="KUM46734.1"/>
    <property type="molecule type" value="Genomic_DNA"/>
</dbReference>
<sequence length="197" mass="22029">MLSTKQSIEQKLMNKICFSTSYTSPSEDKLSKGMELCIINVLRGWYAQFNRSLSSLSNPLSRVPSPLFHRFIEISILPSILLWCKGIEITDSTCQSAIASLHSFGCTELVGWGGILMGSHFILQSDFIPLRHIRVHTGRGDKFNLGPAQLMELEIGFLFHEPLFPPISLGLELTKLAFFCLARASHLSNKSEQSLVK</sequence>
<proteinExistence type="predicted"/>
<dbReference type="AlphaFoldDB" id="A0A101LWP9"/>
<gene>
    <name evidence="1" type="ORF">ABT39_MTgene1414</name>
</gene>
<name>A0A101LWP9_PICGL</name>